<evidence type="ECO:0000313" key="2">
    <source>
        <dbReference type="Proteomes" id="UP001151760"/>
    </source>
</evidence>
<protein>
    <submittedName>
        <fullName evidence="1">Uncharacterized protein</fullName>
    </submittedName>
</protein>
<gene>
    <name evidence="1" type="ORF">Tco_1082397</name>
</gene>
<sequence length="182" mass="19946">MGITIAAHFRFPAPKPAMHGQQRIQLSPATNVNITTTFSGMSYQTVDWGCYLLFQVETKFEFFTLIEIVLFGTCNTLFEDVKADDPDVLLGVGVESDVNVSFRGLPLGLGVNDIVLFCTCKPASGDVEIDGLCASLCAVLECLSIFDHLTTTGITAIPGERRSIEELEGMSWQLTILRLVFM</sequence>
<reference evidence="1" key="1">
    <citation type="journal article" date="2022" name="Int. J. Mol. Sci.">
        <title>Draft Genome of Tanacetum Coccineum: Genomic Comparison of Closely Related Tanacetum-Family Plants.</title>
        <authorList>
            <person name="Yamashiro T."/>
            <person name="Shiraishi A."/>
            <person name="Nakayama K."/>
            <person name="Satake H."/>
        </authorList>
    </citation>
    <scope>NUCLEOTIDE SEQUENCE</scope>
</reference>
<keyword evidence="2" id="KW-1185">Reference proteome</keyword>
<name>A0ABQ5I1Z1_9ASTR</name>
<comment type="caution">
    <text evidence="1">The sequence shown here is derived from an EMBL/GenBank/DDBJ whole genome shotgun (WGS) entry which is preliminary data.</text>
</comment>
<dbReference type="Proteomes" id="UP001151760">
    <property type="component" value="Unassembled WGS sequence"/>
</dbReference>
<proteinExistence type="predicted"/>
<dbReference type="EMBL" id="BQNB010020213">
    <property type="protein sequence ID" value="GJT93552.1"/>
    <property type="molecule type" value="Genomic_DNA"/>
</dbReference>
<evidence type="ECO:0000313" key="1">
    <source>
        <dbReference type="EMBL" id="GJT93552.1"/>
    </source>
</evidence>
<accession>A0ABQ5I1Z1</accession>
<organism evidence="1 2">
    <name type="scientific">Tanacetum coccineum</name>
    <dbReference type="NCBI Taxonomy" id="301880"/>
    <lineage>
        <taxon>Eukaryota</taxon>
        <taxon>Viridiplantae</taxon>
        <taxon>Streptophyta</taxon>
        <taxon>Embryophyta</taxon>
        <taxon>Tracheophyta</taxon>
        <taxon>Spermatophyta</taxon>
        <taxon>Magnoliopsida</taxon>
        <taxon>eudicotyledons</taxon>
        <taxon>Gunneridae</taxon>
        <taxon>Pentapetalae</taxon>
        <taxon>asterids</taxon>
        <taxon>campanulids</taxon>
        <taxon>Asterales</taxon>
        <taxon>Asteraceae</taxon>
        <taxon>Asteroideae</taxon>
        <taxon>Anthemideae</taxon>
        <taxon>Anthemidinae</taxon>
        <taxon>Tanacetum</taxon>
    </lineage>
</organism>
<reference evidence="1" key="2">
    <citation type="submission" date="2022-01" db="EMBL/GenBank/DDBJ databases">
        <authorList>
            <person name="Yamashiro T."/>
            <person name="Shiraishi A."/>
            <person name="Satake H."/>
            <person name="Nakayama K."/>
        </authorList>
    </citation>
    <scope>NUCLEOTIDE SEQUENCE</scope>
</reference>